<gene>
    <name evidence="2" type="ORF">M436DRAFT_86110</name>
</gene>
<evidence type="ECO:0000313" key="3">
    <source>
        <dbReference type="Proteomes" id="UP000027730"/>
    </source>
</evidence>
<evidence type="ECO:0000256" key="1">
    <source>
        <dbReference type="SAM" id="MobiDB-lite"/>
    </source>
</evidence>
<feature type="compositionally biased region" description="Acidic residues" evidence="1">
    <location>
        <begin position="33"/>
        <end position="63"/>
    </location>
</feature>
<dbReference type="Proteomes" id="UP000027730">
    <property type="component" value="Unassembled WGS sequence"/>
</dbReference>
<dbReference type="EMBL" id="KL584726">
    <property type="protein sequence ID" value="KEQ68732.1"/>
    <property type="molecule type" value="Genomic_DNA"/>
</dbReference>
<name>A0A074WFU4_9PEZI</name>
<accession>A0A074WFU4</accession>
<reference evidence="2 3" key="1">
    <citation type="journal article" date="2014" name="BMC Genomics">
        <title>Genome sequencing of four Aureobasidium pullulans varieties: biotechnological potential, stress tolerance, and description of new species.</title>
        <authorList>
            <person name="Gostin Ar C."/>
            <person name="Ohm R.A."/>
            <person name="Kogej T."/>
            <person name="Sonjak S."/>
            <person name="Turk M."/>
            <person name="Zajc J."/>
            <person name="Zalar P."/>
            <person name="Grube M."/>
            <person name="Sun H."/>
            <person name="Han J."/>
            <person name="Sharma A."/>
            <person name="Chiniquy J."/>
            <person name="Ngan C.Y."/>
            <person name="Lipzen A."/>
            <person name="Barry K."/>
            <person name="Grigoriev I.V."/>
            <person name="Gunde-Cimerman N."/>
        </authorList>
    </citation>
    <scope>NUCLEOTIDE SEQUENCE [LARGE SCALE GENOMIC DNA]</scope>
    <source>
        <strain evidence="2 3">CBS 147.97</strain>
    </source>
</reference>
<dbReference type="STRING" id="1043004.A0A074WFU4"/>
<sequence>MEQSPASSCANCASAALPAVTSTHARVAGNPGEDNEENEEDGSDDGIDYSDEDDEDDEDDEYDDPRSVFKPVSFLRSDPFPHLRLSIDGSPVALVDTGDFDEDTDPKDLTMTHAVSTILWNWHPNALRAFLDQRKYSAFEFAIVEDRIGDRKRITHMITRHDRAILIGDYNSDMEWNVQISCGILEDGHWKLLYGSLGDTGIGSAKLEIVESISRMSARDQMIWKRWKPREDRKIELTVGGGIVDPASLY</sequence>
<dbReference type="RefSeq" id="XP_013422956.1">
    <property type="nucleotide sequence ID" value="XM_013567502.1"/>
</dbReference>
<proteinExistence type="predicted"/>
<protein>
    <submittedName>
        <fullName evidence="2">Uncharacterized protein</fullName>
    </submittedName>
</protein>
<organism evidence="2 3">
    <name type="scientific">Aureobasidium namibiae CBS 147.97</name>
    <dbReference type="NCBI Taxonomy" id="1043004"/>
    <lineage>
        <taxon>Eukaryota</taxon>
        <taxon>Fungi</taxon>
        <taxon>Dikarya</taxon>
        <taxon>Ascomycota</taxon>
        <taxon>Pezizomycotina</taxon>
        <taxon>Dothideomycetes</taxon>
        <taxon>Dothideomycetidae</taxon>
        <taxon>Dothideales</taxon>
        <taxon>Saccotheciaceae</taxon>
        <taxon>Aureobasidium</taxon>
    </lineage>
</organism>
<dbReference type="OrthoDB" id="432970at2759"/>
<evidence type="ECO:0000313" key="2">
    <source>
        <dbReference type="EMBL" id="KEQ68732.1"/>
    </source>
</evidence>
<dbReference type="AlphaFoldDB" id="A0A074WFU4"/>
<dbReference type="HOGENOM" id="CLU_1111187_0_0_1"/>
<feature type="region of interest" description="Disordered" evidence="1">
    <location>
        <begin position="23"/>
        <end position="68"/>
    </location>
</feature>
<keyword evidence="3" id="KW-1185">Reference proteome</keyword>
<dbReference type="GeneID" id="25417648"/>